<dbReference type="Gene3D" id="3.10.450.530">
    <property type="entry name" value="Ribonuclease toxin, BrnT, of type II toxin-antitoxin system"/>
    <property type="match status" value="1"/>
</dbReference>
<dbReference type="InterPro" id="IPR038573">
    <property type="entry name" value="BrnT_sf"/>
</dbReference>
<organism evidence="1 2">
    <name type="scientific">Candidatus Nitrobium versatile</name>
    <dbReference type="NCBI Taxonomy" id="2884831"/>
    <lineage>
        <taxon>Bacteria</taxon>
        <taxon>Pseudomonadati</taxon>
        <taxon>Nitrospirota</taxon>
        <taxon>Nitrospiria</taxon>
        <taxon>Nitrospirales</taxon>
        <taxon>Nitrospiraceae</taxon>
        <taxon>Candidatus Nitrobium</taxon>
    </lineage>
</organism>
<dbReference type="Proteomes" id="UP000705867">
    <property type="component" value="Unassembled WGS sequence"/>
</dbReference>
<proteinExistence type="predicted"/>
<dbReference type="Pfam" id="PF04365">
    <property type="entry name" value="BrnT_toxin"/>
    <property type="match status" value="1"/>
</dbReference>
<reference evidence="1" key="1">
    <citation type="journal article" date="2021" name="bioRxiv">
        <title>Unraveling nitrogen, sulfur and carbon metabolic pathways and microbial community transcriptional responses to substrate deprivation and toxicity stresses in a bioreactor mimicking anoxic brackish coastal sediment conditions.</title>
        <authorList>
            <person name="Martins P.D."/>
            <person name="Echeveste M.J."/>
            <person name="Arshad A."/>
            <person name="Kurth J."/>
            <person name="Ouboter H."/>
            <person name="Jetten M.S.M."/>
            <person name="Welte C.U."/>
        </authorList>
    </citation>
    <scope>NUCLEOTIDE SEQUENCE</scope>
    <source>
        <strain evidence="1">MAG_39</strain>
    </source>
</reference>
<dbReference type="EMBL" id="JAIOIV010000151">
    <property type="protein sequence ID" value="MBZ0158409.1"/>
    <property type="molecule type" value="Genomic_DNA"/>
</dbReference>
<comment type="caution">
    <text evidence="1">The sequence shown here is derived from an EMBL/GenBank/DDBJ whole genome shotgun (WGS) entry which is preliminary data.</text>
</comment>
<evidence type="ECO:0000313" key="2">
    <source>
        <dbReference type="Proteomes" id="UP000705867"/>
    </source>
</evidence>
<protein>
    <submittedName>
        <fullName evidence="1">BrnT family toxin</fullName>
    </submittedName>
</protein>
<reference evidence="1" key="2">
    <citation type="submission" date="2021-08" db="EMBL/GenBank/DDBJ databases">
        <authorList>
            <person name="Dalcin Martins P."/>
        </authorList>
    </citation>
    <scope>NUCLEOTIDE SEQUENCE</scope>
    <source>
        <strain evidence="1">MAG_39</strain>
    </source>
</reference>
<dbReference type="AlphaFoldDB" id="A0A953M3P5"/>
<evidence type="ECO:0000313" key="1">
    <source>
        <dbReference type="EMBL" id="MBZ0158409.1"/>
    </source>
</evidence>
<name>A0A953M3P5_9BACT</name>
<sequence>MIYEWDEEKRLSNLRKHGIDFIDVVDFEWDTALVVPDTRKEYGEPRYIALGYLDDAVHCLIFTERGENKRIISLRKANGRERKRYEKTIQG</sequence>
<gene>
    <name evidence="1" type="ORF">K8I29_19600</name>
</gene>
<accession>A0A953M3P5</accession>
<dbReference type="InterPro" id="IPR007460">
    <property type="entry name" value="BrnT_toxin"/>
</dbReference>